<dbReference type="EMBL" id="CALNXI010002125">
    <property type="protein sequence ID" value="CAH3183353.1"/>
    <property type="molecule type" value="Genomic_DNA"/>
</dbReference>
<comment type="caution">
    <text evidence="5">The sequence shown here is derived from an EMBL/GenBank/DDBJ whole genome shotgun (WGS) entry which is preliminary data.</text>
</comment>
<evidence type="ECO:0000256" key="3">
    <source>
        <dbReference type="ARBA" id="ARBA00023002"/>
    </source>
</evidence>
<keyword evidence="1" id="KW-0479">Metal-binding</keyword>
<proteinExistence type="predicted"/>
<reference evidence="5 6" key="1">
    <citation type="submission" date="2022-05" db="EMBL/GenBank/DDBJ databases">
        <authorList>
            <consortium name="Genoscope - CEA"/>
            <person name="William W."/>
        </authorList>
    </citation>
    <scope>NUCLEOTIDE SEQUENCE [LARGE SCALE GENOMIC DNA]</scope>
</reference>
<sequence>MCDDMARSPDLTDRDPRRKMWNFLSPIALFASKGNKNGKNELVPVAIQMDYKPDSAVYTPEDDGNWMLAKLNVQITDLGYAQIVEHLAKIHYLMEPFCVILKRTFSSQHPLHQILKFHCREITVPNTFGTPKLVDEAQFMDLLFAHGNTGTTRLLKDSHKVATWEVTNLKEEVKVCSHTILLSLVSSNRAVTWNLHNNIANFFFRYYKDDRAVQEDKELEAFLNELSLNGTGENGGIGRIQKFPARIDSKEELCDVVTRIISHLSLQHTACNYLLTDYAVYIPNLPTKLYNDTRVKEGEFSVYRLPNRFTSAIEASFSNSLASFRFDSLFDYGDSLEDSKAANIINNHYSYLMRVVQPKLQERNEKRKDKDDLTYPYFIPRWIPNGVQT</sequence>
<evidence type="ECO:0000256" key="1">
    <source>
        <dbReference type="ARBA" id="ARBA00022723"/>
    </source>
</evidence>
<accession>A0ABN8RW24</accession>
<keyword evidence="6" id="KW-1185">Reference proteome</keyword>
<dbReference type="PANTHER" id="PTHR11771">
    <property type="entry name" value="LIPOXYGENASE"/>
    <property type="match status" value="1"/>
</dbReference>
<name>A0ABN8RW24_9CNID</name>
<evidence type="ECO:0000313" key="5">
    <source>
        <dbReference type="EMBL" id="CAH3183353.1"/>
    </source>
</evidence>
<evidence type="ECO:0000256" key="2">
    <source>
        <dbReference type="ARBA" id="ARBA00022964"/>
    </source>
</evidence>
<evidence type="ECO:0000313" key="6">
    <source>
        <dbReference type="Proteomes" id="UP001159427"/>
    </source>
</evidence>
<dbReference type="InterPro" id="IPR000907">
    <property type="entry name" value="LipOase"/>
</dbReference>
<feature type="domain" description="Lipoxygenase" evidence="4">
    <location>
        <begin position="1"/>
        <end position="389"/>
    </location>
</feature>
<dbReference type="PROSITE" id="PS51393">
    <property type="entry name" value="LIPOXYGENASE_3"/>
    <property type="match status" value="1"/>
</dbReference>
<dbReference type="SUPFAM" id="SSF48484">
    <property type="entry name" value="Lipoxigenase"/>
    <property type="match status" value="1"/>
</dbReference>
<dbReference type="Gene3D" id="3.10.450.60">
    <property type="match status" value="1"/>
</dbReference>
<keyword evidence="2" id="KW-0223">Dioxygenase</keyword>
<keyword evidence="3" id="KW-0560">Oxidoreductase</keyword>
<dbReference type="InterPro" id="IPR013819">
    <property type="entry name" value="LipOase_C"/>
</dbReference>
<organism evidence="5 6">
    <name type="scientific">Porites evermanni</name>
    <dbReference type="NCBI Taxonomy" id="104178"/>
    <lineage>
        <taxon>Eukaryota</taxon>
        <taxon>Metazoa</taxon>
        <taxon>Cnidaria</taxon>
        <taxon>Anthozoa</taxon>
        <taxon>Hexacorallia</taxon>
        <taxon>Scleractinia</taxon>
        <taxon>Fungiina</taxon>
        <taxon>Poritidae</taxon>
        <taxon>Porites</taxon>
    </lineage>
</organism>
<dbReference type="Gene3D" id="1.20.245.10">
    <property type="entry name" value="Lipoxygenase-1, Domain 5"/>
    <property type="match status" value="1"/>
</dbReference>
<gene>
    <name evidence="5" type="ORF">PEVE_00014817</name>
</gene>
<dbReference type="InterPro" id="IPR036226">
    <property type="entry name" value="LipOase_C_sf"/>
</dbReference>
<dbReference type="Proteomes" id="UP001159427">
    <property type="component" value="Unassembled WGS sequence"/>
</dbReference>
<protein>
    <recommendedName>
        <fullName evidence="4">Lipoxygenase domain-containing protein</fullName>
    </recommendedName>
</protein>
<dbReference type="PRINTS" id="PR00087">
    <property type="entry name" value="LIPOXYGENASE"/>
</dbReference>
<evidence type="ECO:0000259" key="4">
    <source>
        <dbReference type="PROSITE" id="PS51393"/>
    </source>
</evidence>
<dbReference type="Pfam" id="PF00305">
    <property type="entry name" value="Lipoxygenase"/>
    <property type="match status" value="2"/>
</dbReference>